<name>A0A7S3K3H7_9STRA</name>
<evidence type="ECO:0000313" key="1">
    <source>
        <dbReference type="EMBL" id="CAE0371768.1"/>
    </source>
</evidence>
<reference evidence="1" key="1">
    <citation type="submission" date="2021-01" db="EMBL/GenBank/DDBJ databases">
        <authorList>
            <person name="Corre E."/>
            <person name="Pelletier E."/>
            <person name="Niang G."/>
            <person name="Scheremetjew M."/>
            <person name="Finn R."/>
            <person name="Kale V."/>
            <person name="Holt S."/>
            <person name="Cochrane G."/>
            <person name="Meng A."/>
            <person name="Brown T."/>
            <person name="Cohen L."/>
        </authorList>
    </citation>
    <scope>NUCLEOTIDE SEQUENCE</scope>
    <source>
        <strain evidence="1">CCMP1510</strain>
    </source>
</reference>
<accession>A0A7S3K3H7</accession>
<dbReference type="AlphaFoldDB" id="A0A7S3K3H7"/>
<organism evidence="1">
    <name type="scientific">Aureoumbra lagunensis</name>
    <dbReference type="NCBI Taxonomy" id="44058"/>
    <lineage>
        <taxon>Eukaryota</taxon>
        <taxon>Sar</taxon>
        <taxon>Stramenopiles</taxon>
        <taxon>Ochrophyta</taxon>
        <taxon>Pelagophyceae</taxon>
        <taxon>Pelagomonadales</taxon>
        <taxon>Aureoumbra</taxon>
    </lineage>
</organism>
<gene>
    <name evidence="1" type="ORF">ALAG00032_LOCUS12550</name>
</gene>
<dbReference type="EMBL" id="HBIJ01019127">
    <property type="protein sequence ID" value="CAE0371768.1"/>
    <property type="molecule type" value="Transcribed_RNA"/>
</dbReference>
<protein>
    <submittedName>
        <fullName evidence="1">Uncharacterized protein</fullName>
    </submittedName>
</protein>
<sequence>MSSLDFSREDNEQILDRILRHLTGVLVAAEGIRRCGFSRGQAQLLRDALRADEILLSSEQKSRAASFLAKEMEILCNLTTVHHHVSPSESLCSQILTRHTEILSSVLRKEMKRQLNETLIIATNTGNIRYNFDDPAALLHRALEILHDHGGPGWATTMEQNPELNDIEHAHDLLNVSSAHEYVLNVVTHTAVRKRVADGRLDRLQGLAQLVRQVASPNDVLNDYLLLPMYDFQKTQTPQEEDDDIPQAKRRKFGSEKLLEEKQIITPVFGKKSVSLTPTSIASLGALYDLEKLRQVLEESQDIVREFAQIAVTYINYDRQQRKNAKRKRTKLPKSAAASVSVFIFPALCDEDEDDFLQDPGI</sequence>
<proteinExistence type="predicted"/>